<dbReference type="SUPFAM" id="SSF54001">
    <property type="entry name" value="Cysteine proteinases"/>
    <property type="match status" value="1"/>
</dbReference>
<dbReference type="PROSITE" id="PS50802">
    <property type="entry name" value="OTU"/>
    <property type="match status" value="1"/>
</dbReference>
<dbReference type="Gene3D" id="3.10.20.90">
    <property type="entry name" value="Phosphatidylinositol 3-kinase Catalytic Subunit, Chain A, domain 1"/>
    <property type="match status" value="1"/>
</dbReference>
<dbReference type="InterPro" id="IPR029071">
    <property type="entry name" value="Ubiquitin-like_domsf"/>
</dbReference>
<evidence type="ECO:0000256" key="7">
    <source>
        <dbReference type="ARBA" id="ARBA00022807"/>
    </source>
</evidence>
<dbReference type="EMBL" id="VSWD01000005">
    <property type="protein sequence ID" value="KAK3101569.1"/>
    <property type="molecule type" value="Genomic_DNA"/>
</dbReference>
<dbReference type="FunFam" id="3.10.20.90:FF:000096">
    <property type="entry name" value="Ubiquitin thioesterase OTU1"/>
    <property type="match status" value="1"/>
</dbReference>
<dbReference type="InterPro" id="IPR003323">
    <property type="entry name" value="OTU_dom"/>
</dbReference>
<feature type="domain" description="OTU" evidence="10">
    <location>
        <begin position="108"/>
        <end position="220"/>
    </location>
</feature>
<evidence type="ECO:0000256" key="3">
    <source>
        <dbReference type="ARBA" id="ARBA00022723"/>
    </source>
</evidence>
<comment type="function">
    <text evidence="9">Hydrolase that can remove conjugated ubiquitin from proteins and may therefore play an important regulatory role at the level of protein turnover by preventing degradation.</text>
</comment>
<dbReference type="CDD" id="cd22745">
    <property type="entry name" value="OTU_OTU1"/>
    <property type="match status" value="1"/>
</dbReference>
<dbReference type="InterPro" id="IPR048857">
    <property type="entry name" value="OTU1_Ubl"/>
</dbReference>
<dbReference type="GO" id="GO:0030968">
    <property type="term" value="P:endoplasmic reticulum unfolded protein response"/>
    <property type="evidence" value="ECO:0007669"/>
    <property type="project" value="TreeGrafter"/>
</dbReference>
<keyword evidence="6 9" id="KW-0378">Hydrolase</keyword>
<comment type="subcellular location">
    <subcellularLocation>
        <location evidence="9">Cytoplasm</location>
    </subcellularLocation>
</comment>
<evidence type="ECO:0000256" key="9">
    <source>
        <dbReference type="RuleBase" id="RU367104"/>
    </source>
</evidence>
<dbReference type="AlphaFoldDB" id="A0AA88YAK8"/>
<dbReference type="GO" id="GO:0008270">
    <property type="term" value="F:zinc ion binding"/>
    <property type="evidence" value="ECO:0007669"/>
    <property type="project" value="UniProtKB-KW"/>
</dbReference>
<keyword evidence="7 9" id="KW-0788">Thiol protease</keyword>
<gene>
    <name evidence="11" type="ORF">FSP39_004541</name>
</gene>
<dbReference type="PANTHER" id="PTHR13312:SF0">
    <property type="entry name" value="UBIQUITIN THIOESTERASE OTU1"/>
    <property type="match status" value="1"/>
</dbReference>
<sequence length="307" mass="34123">MAKPLQIRCKTKTGQHFLTGLTLATSVGQLKQMISDVAKIPKDSIKVRQGYPPKIIDLSDEQQQLSTLPFRSGDTLIVEEDSTLKEKVQQKSLDRTIQSQSMDIKGMLMRKVVPANNSCLFTSIYALMNEGNVDLNCAPHLRELIAGIVMSDPVTFSDAFLGKSNKQYCKWIMNSESWGGAIEISILSQYYGIEIDVVDTQSGRIDRFGEDQHYNERILVIYDGIHYDPLFLEPLVPGEPVNTKFSIHDASVLAQAMEIASEAKASRQYTDVANFSLKCLVCQKLLKGQTDAQSHASSTGHINFGEV</sequence>
<protein>
    <recommendedName>
        <fullName evidence="9">Ubiquitin thioesterase OTU</fullName>
        <ecNumber evidence="9">3.4.19.12</ecNumber>
    </recommendedName>
</protein>
<keyword evidence="8" id="KW-0862">Zinc</keyword>
<evidence type="ECO:0000259" key="10">
    <source>
        <dbReference type="PROSITE" id="PS50802"/>
    </source>
</evidence>
<comment type="catalytic activity">
    <reaction evidence="1 9">
        <text>Thiol-dependent hydrolysis of ester, thioester, amide, peptide and isopeptide bonds formed by the C-terminal Gly of ubiquitin (a 76-residue protein attached to proteins as an intracellular targeting signal).</text>
        <dbReference type="EC" id="3.4.19.12"/>
    </reaction>
</comment>
<dbReference type="GO" id="GO:0036503">
    <property type="term" value="P:ERAD pathway"/>
    <property type="evidence" value="ECO:0007669"/>
    <property type="project" value="TreeGrafter"/>
</dbReference>
<accession>A0AA88YAK8</accession>
<proteinExistence type="predicted"/>
<evidence type="ECO:0000256" key="6">
    <source>
        <dbReference type="ARBA" id="ARBA00022801"/>
    </source>
</evidence>
<reference evidence="11" key="1">
    <citation type="submission" date="2019-08" db="EMBL/GenBank/DDBJ databases">
        <title>The improved chromosome-level genome for the pearl oyster Pinctada fucata martensii using PacBio sequencing and Hi-C.</title>
        <authorList>
            <person name="Zheng Z."/>
        </authorList>
    </citation>
    <scope>NUCLEOTIDE SEQUENCE</scope>
    <source>
        <strain evidence="11">ZZ-2019</strain>
        <tissue evidence="11">Adductor muscle</tissue>
    </source>
</reference>
<dbReference type="EC" id="3.4.19.12" evidence="9"/>
<evidence type="ECO:0000313" key="11">
    <source>
        <dbReference type="EMBL" id="KAK3101569.1"/>
    </source>
</evidence>
<keyword evidence="12" id="KW-1185">Reference proteome</keyword>
<dbReference type="InterPro" id="IPR038765">
    <property type="entry name" value="Papain-like_cys_pep_sf"/>
</dbReference>
<name>A0AA88YAK8_PINIB</name>
<keyword evidence="9" id="KW-0963">Cytoplasm</keyword>
<keyword evidence="3" id="KW-0479">Metal-binding</keyword>
<keyword evidence="5 9" id="KW-0833">Ubl conjugation pathway</keyword>
<evidence type="ECO:0000313" key="12">
    <source>
        <dbReference type="Proteomes" id="UP001186944"/>
    </source>
</evidence>
<evidence type="ECO:0000256" key="1">
    <source>
        <dbReference type="ARBA" id="ARBA00000707"/>
    </source>
</evidence>
<keyword evidence="4" id="KW-0863">Zinc-finger</keyword>
<dbReference type="SUPFAM" id="SSF54236">
    <property type="entry name" value="Ubiquitin-like"/>
    <property type="match status" value="1"/>
</dbReference>
<comment type="caution">
    <text evidence="11">The sequence shown here is derived from an EMBL/GenBank/DDBJ whole genome shotgun (WGS) entry which is preliminary data.</text>
</comment>
<dbReference type="Gene3D" id="3.90.70.80">
    <property type="match status" value="1"/>
</dbReference>
<organism evidence="11 12">
    <name type="scientific">Pinctada imbricata</name>
    <name type="common">Atlantic pearl-oyster</name>
    <name type="synonym">Pinctada martensii</name>
    <dbReference type="NCBI Taxonomy" id="66713"/>
    <lineage>
        <taxon>Eukaryota</taxon>
        <taxon>Metazoa</taxon>
        <taxon>Spiralia</taxon>
        <taxon>Lophotrochozoa</taxon>
        <taxon>Mollusca</taxon>
        <taxon>Bivalvia</taxon>
        <taxon>Autobranchia</taxon>
        <taxon>Pteriomorphia</taxon>
        <taxon>Pterioida</taxon>
        <taxon>Pterioidea</taxon>
        <taxon>Pteriidae</taxon>
        <taxon>Pinctada</taxon>
    </lineage>
</organism>
<dbReference type="Pfam" id="PF02338">
    <property type="entry name" value="OTU"/>
    <property type="match status" value="1"/>
</dbReference>
<evidence type="ECO:0000256" key="8">
    <source>
        <dbReference type="ARBA" id="ARBA00022833"/>
    </source>
</evidence>
<keyword evidence="2" id="KW-0645">Protease</keyword>
<evidence type="ECO:0000256" key="2">
    <source>
        <dbReference type="ARBA" id="ARBA00022670"/>
    </source>
</evidence>
<dbReference type="Pfam" id="PF24560">
    <property type="entry name" value="zf-C2H2_OTU1_C"/>
    <property type="match status" value="1"/>
</dbReference>
<dbReference type="Proteomes" id="UP001186944">
    <property type="component" value="Unassembled WGS sequence"/>
</dbReference>
<dbReference type="Pfam" id="PF21403">
    <property type="entry name" value="OTU1_UBXL"/>
    <property type="match status" value="1"/>
</dbReference>
<dbReference type="GO" id="GO:0016579">
    <property type="term" value="P:protein deubiquitination"/>
    <property type="evidence" value="ECO:0007669"/>
    <property type="project" value="TreeGrafter"/>
</dbReference>
<dbReference type="GO" id="GO:0005634">
    <property type="term" value="C:nucleus"/>
    <property type="evidence" value="ECO:0007669"/>
    <property type="project" value="TreeGrafter"/>
</dbReference>
<evidence type="ECO:0000256" key="5">
    <source>
        <dbReference type="ARBA" id="ARBA00022786"/>
    </source>
</evidence>
<dbReference type="PANTHER" id="PTHR13312">
    <property type="entry name" value="HIV-INDUCED PROTEIN-7-LIKE PROTEASE"/>
    <property type="match status" value="1"/>
</dbReference>
<dbReference type="CDD" id="cd17059">
    <property type="entry name" value="Ubl_OTU1"/>
    <property type="match status" value="1"/>
</dbReference>
<dbReference type="GO" id="GO:0004843">
    <property type="term" value="F:cysteine-type deubiquitinase activity"/>
    <property type="evidence" value="ECO:0007669"/>
    <property type="project" value="UniProtKB-UniRule"/>
</dbReference>
<evidence type="ECO:0000256" key="4">
    <source>
        <dbReference type="ARBA" id="ARBA00022771"/>
    </source>
</evidence>
<dbReference type="GO" id="GO:0005829">
    <property type="term" value="C:cytosol"/>
    <property type="evidence" value="ECO:0007669"/>
    <property type="project" value="TreeGrafter"/>
</dbReference>
<dbReference type="InterPro" id="IPR057766">
    <property type="entry name" value="Znf-C2H2_OTU1-like_C"/>
</dbReference>